<evidence type="ECO:0000259" key="2">
    <source>
        <dbReference type="PROSITE" id="PS52039"/>
    </source>
</evidence>
<dbReference type="InterPro" id="IPR013497">
    <property type="entry name" value="Topo_IA_cen"/>
</dbReference>
<sequence length="107" mass="12297">GRVQTPTLYMVYQRDQAIKNFKPEPYFELNAEILANQQKFVAKLDPYQRFKDETGLMTFMQAKHVQKGSQAGLIKDVQKQAKKRASPQLFSLSSLQSAMNKRYHASA</sequence>
<name>A0AAX6LJC9_LACPE</name>
<proteinExistence type="predicted"/>
<gene>
    <name evidence="3" type="ORF">OOJ94_17900</name>
</gene>
<dbReference type="InterPro" id="IPR023405">
    <property type="entry name" value="Topo_IA_core_domain"/>
</dbReference>
<dbReference type="Gene3D" id="1.10.460.10">
    <property type="entry name" value="Topoisomerase I, domain 2"/>
    <property type="match status" value="1"/>
</dbReference>
<dbReference type="InterPro" id="IPR013824">
    <property type="entry name" value="Topo_IA_cen_sub1"/>
</dbReference>
<dbReference type="PANTHER" id="PTHR11390:SF21">
    <property type="entry name" value="DNA TOPOISOMERASE 3-ALPHA"/>
    <property type="match status" value="1"/>
</dbReference>
<feature type="non-terminal residue" evidence="3">
    <location>
        <position position="107"/>
    </location>
</feature>
<dbReference type="EC" id="5.6.2.-" evidence="3"/>
<dbReference type="GO" id="GO:0006265">
    <property type="term" value="P:DNA topological change"/>
    <property type="evidence" value="ECO:0007669"/>
    <property type="project" value="InterPro"/>
</dbReference>
<keyword evidence="1 3" id="KW-0413">Isomerase</keyword>
<dbReference type="SUPFAM" id="SSF56712">
    <property type="entry name" value="Prokaryotic type I DNA topoisomerase"/>
    <property type="match status" value="1"/>
</dbReference>
<evidence type="ECO:0000313" key="3">
    <source>
        <dbReference type="EMBL" id="MDF2314638.1"/>
    </source>
</evidence>
<accession>A0AAX6LJC9</accession>
<reference evidence="3" key="2">
    <citation type="journal article" date="2023" name="Front Nutr">
        <title>Lactiplantibacillus pentosus P2020 protects the hyperuricemia and renal inflammation in mice.</title>
        <authorList>
            <person name="Wang Z."/>
            <person name="Song L."/>
            <person name="Li X."/>
            <person name="Xiao Y."/>
            <person name="Huang Y."/>
            <person name="Zhang Y."/>
            <person name="Li J."/>
            <person name="Li M."/>
            <person name="Ren Z."/>
        </authorList>
    </citation>
    <scope>NUCLEOTIDE SEQUENCE</scope>
    <source>
        <strain evidence="3">P2000</strain>
    </source>
</reference>
<evidence type="ECO:0000313" key="4">
    <source>
        <dbReference type="Proteomes" id="UP001151834"/>
    </source>
</evidence>
<organism evidence="3 4">
    <name type="scientific">Lactiplantibacillus pentosus</name>
    <name type="common">Lactobacillus pentosus</name>
    <dbReference type="NCBI Taxonomy" id="1589"/>
    <lineage>
        <taxon>Bacteria</taxon>
        <taxon>Bacillati</taxon>
        <taxon>Bacillota</taxon>
        <taxon>Bacilli</taxon>
        <taxon>Lactobacillales</taxon>
        <taxon>Lactobacillaceae</taxon>
        <taxon>Lactiplantibacillus</taxon>
    </lineage>
</organism>
<dbReference type="InterPro" id="IPR000380">
    <property type="entry name" value="Topo_IA"/>
</dbReference>
<dbReference type="Proteomes" id="UP001151834">
    <property type="component" value="Unassembled WGS sequence"/>
</dbReference>
<dbReference type="PROSITE" id="PS52039">
    <property type="entry name" value="TOPO_IA_2"/>
    <property type="match status" value="1"/>
</dbReference>
<dbReference type="AlphaFoldDB" id="A0AAX6LJC9"/>
<dbReference type="InterPro" id="IPR013825">
    <property type="entry name" value="Topo_IA_cen_sub2"/>
</dbReference>
<dbReference type="Gene3D" id="2.70.20.10">
    <property type="entry name" value="Topoisomerase I, domain 3"/>
    <property type="match status" value="1"/>
</dbReference>
<dbReference type="GO" id="GO:0006310">
    <property type="term" value="P:DNA recombination"/>
    <property type="evidence" value="ECO:0007669"/>
    <property type="project" value="TreeGrafter"/>
</dbReference>
<dbReference type="GO" id="GO:0003917">
    <property type="term" value="F:DNA topoisomerase type I (single strand cut, ATP-independent) activity"/>
    <property type="evidence" value="ECO:0007669"/>
    <property type="project" value="InterPro"/>
</dbReference>
<comment type="caution">
    <text evidence="3">The sequence shown here is derived from an EMBL/GenBank/DDBJ whole genome shotgun (WGS) entry which is preliminary data.</text>
</comment>
<reference evidence="3" key="1">
    <citation type="submission" date="2022-11" db="EMBL/GenBank/DDBJ databases">
        <authorList>
            <person name="Wang Z."/>
        </authorList>
    </citation>
    <scope>NUCLEOTIDE SEQUENCE</scope>
    <source>
        <strain evidence="3">P2000</strain>
    </source>
</reference>
<dbReference type="GO" id="GO:0043597">
    <property type="term" value="C:cytoplasmic replication fork"/>
    <property type="evidence" value="ECO:0007669"/>
    <property type="project" value="TreeGrafter"/>
</dbReference>
<protein>
    <submittedName>
        <fullName evidence="3">DNA topoisomerase</fullName>
        <ecNumber evidence="3">5.6.2.-</ecNumber>
    </submittedName>
</protein>
<dbReference type="EMBL" id="JAPEQV010000106">
    <property type="protein sequence ID" value="MDF2314638.1"/>
    <property type="molecule type" value="Genomic_DNA"/>
</dbReference>
<feature type="non-terminal residue" evidence="3">
    <location>
        <position position="1"/>
    </location>
</feature>
<dbReference type="GO" id="GO:0006281">
    <property type="term" value="P:DNA repair"/>
    <property type="evidence" value="ECO:0007669"/>
    <property type="project" value="TreeGrafter"/>
</dbReference>
<dbReference type="PANTHER" id="PTHR11390">
    <property type="entry name" value="PROKARYOTIC DNA TOPOISOMERASE"/>
    <property type="match status" value="1"/>
</dbReference>
<dbReference type="Pfam" id="PF01131">
    <property type="entry name" value="Topoisom_bac"/>
    <property type="match status" value="1"/>
</dbReference>
<dbReference type="GO" id="GO:0003677">
    <property type="term" value="F:DNA binding"/>
    <property type="evidence" value="ECO:0007669"/>
    <property type="project" value="InterPro"/>
</dbReference>
<dbReference type="RefSeq" id="WP_275875391.1">
    <property type="nucleotide sequence ID" value="NZ_JAPEQV010000106.1"/>
</dbReference>
<evidence type="ECO:0000256" key="1">
    <source>
        <dbReference type="ARBA" id="ARBA00023235"/>
    </source>
</evidence>
<dbReference type="Gene3D" id="1.10.290.10">
    <property type="entry name" value="Topoisomerase I, domain 4"/>
    <property type="match status" value="1"/>
</dbReference>
<dbReference type="InterPro" id="IPR013826">
    <property type="entry name" value="Topo_IA_cen_sub3"/>
</dbReference>
<feature type="domain" description="Topo IA-type catalytic" evidence="2">
    <location>
        <begin position="1"/>
        <end position="107"/>
    </location>
</feature>